<keyword evidence="4 5" id="KW-0472">Membrane</keyword>
<feature type="domain" description="O-antigen ligase-related" evidence="6">
    <location>
        <begin position="246"/>
        <end position="380"/>
    </location>
</feature>
<gene>
    <name evidence="7" type="ORF">B7R21_03585</name>
</gene>
<dbReference type="InterPro" id="IPR007016">
    <property type="entry name" value="O-antigen_ligase-rel_domated"/>
</dbReference>
<evidence type="ECO:0000313" key="7">
    <source>
        <dbReference type="EMBL" id="RFA15797.1"/>
    </source>
</evidence>
<feature type="transmembrane region" description="Helical" evidence="5">
    <location>
        <begin position="52"/>
        <end position="69"/>
    </location>
</feature>
<dbReference type="RefSeq" id="WP_116281885.1">
    <property type="nucleotide sequence ID" value="NZ_NBXA01000006.1"/>
</dbReference>
<comment type="caution">
    <text evidence="7">The sequence shown here is derived from an EMBL/GenBank/DDBJ whole genome shotgun (WGS) entry which is preliminary data.</text>
</comment>
<organism evidence="7 8">
    <name type="scientific">Subtercola boreus</name>
    <dbReference type="NCBI Taxonomy" id="120213"/>
    <lineage>
        <taxon>Bacteria</taxon>
        <taxon>Bacillati</taxon>
        <taxon>Actinomycetota</taxon>
        <taxon>Actinomycetes</taxon>
        <taxon>Micrococcales</taxon>
        <taxon>Microbacteriaceae</taxon>
        <taxon>Subtercola</taxon>
    </lineage>
</organism>
<feature type="transmembrane region" description="Helical" evidence="5">
    <location>
        <begin position="28"/>
        <end position="45"/>
    </location>
</feature>
<evidence type="ECO:0000313" key="8">
    <source>
        <dbReference type="Proteomes" id="UP000256709"/>
    </source>
</evidence>
<reference evidence="7 8" key="1">
    <citation type="submission" date="2017-04" db="EMBL/GenBank/DDBJ databases">
        <title>Comparative genome analysis of Subtercola boreus.</title>
        <authorList>
            <person name="Cho Y.-J."/>
            <person name="Cho A."/>
            <person name="Kim O.-S."/>
            <person name="Lee J.-I."/>
        </authorList>
    </citation>
    <scope>NUCLEOTIDE SEQUENCE [LARGE SCALE GENOMIC DNA]</scope>
    <source>
        <strain evidence="7 8">P27444</strain>
    </source>
</reference>
<name>A0A3E0W3V7_9MICO</name>
<feature type="transmembrane region" description="Helical" evidence="5">
    <location>
        <begin position="367"/>
        <end position="389"/>
    </location>
</feature>
<dbReference type="InterPro" id="IPR051533">
    <property type="entry name" value="WaaL-like"/>
</dbReference>
<sequence>MRRRILVVVAVVVGVGIIFAALRQGSFISISVGLLVLVSPLLLLAGIRRPALYGWLFGLVLGAAPFATLPGTGTQLVFFLAALFVVVAVGHARERRRETRTTTLAIWMAVTIAACLISMIATFDGAEALNQWARWALASVLVCVGVWMSPLLRIALSRSYVVGTCIGAVLSIILSVVDKTGSFVQGLTFVGYGGAGSPIVRTVEVSGSLSVRATGLYTDPNTAGLFFVMALGVAAFVFRGSARVVTMVVLTLGIAATLSRSAILAVIFAAFIVLIVQKQSTVRRIVIGLVSAIALAFLALTPSIAGRLTNSFSNSDKGALDRFAAYANYPGQLEGHWLFGRGWALREFTDSYYGYLVNHVANTPLLVVYRGGIFAGLAFLALLIVGLAISVRGLRSDDIGFGMMGAVFFGLVIVAFQLDFPVVTQPPLTMAFSILLMNLGVAGGRPLGPIPGIRSPQTAFIPQRQGALTP</sequence>
<feature type="transmembrane region" description="Helical" evidence="5">
    <location>
        <begin position="135"/>
        <end position="152"/>
    </location>
</feature>
<accession>A0A3E0W3V7</accession>
<evidence type="ECO:0000256" key="1">
    <source>
        <dbReference type="ARBA" id="ARBA00004141"/>
    </source>
</evidence>
<dbReference type="PANTHER" id="PTHR37422">
    <property type="entry name" value="TEICHURONIC ACID BIOSYNTHESIS PROTEIN TUAE"/>
    <property type="match status" value="1"/>
</dbReference>
<evidence type="ECO:0000259" key="6">
    <source>
        <dbReference type="Pfam" id="PF04932"/>
    </source>
</evidence>
<feature type="transmembrane region" description="Helical" evidence="5">
    <location>
        <begin position="285"/>
        <end position="305"/>
    </location>
</feature>
<dbReference type="AlphaFoldDB" id="A0A3E0W3V7"/>
<dbReference type="EMBL" id="NBXA01000006">
    <property type="protein sequence ID" value="RFA15797.1"/>
    <property type="molecule type" value="Genomic_DNA"/>
</dbReference>
<dbReference type="GO" id="GO:0016020">
    <property type="term" value="C:membrane"/>
    <property type="evidence" value="ECO:0007669"/>
    <property type="project" value="UniProtKB-SubCell"/>
</dbReference>
<evidence type="ECO:0000256" key="4">
    <source>
        <dbReference type="ARBA" id="ARBA00023136"/>
    </source>
</evidence>
<evidence type="ECO:0000256" key="2">
    <source>
        <dbReference type="ARBA" id="ARBA00022692"/>
    </source>
</evidence>
<proteinExistence type="predicted"/>
<protein>
    <recommendedName>
        <fullName evidence="6">O-antigen ligase-related domain-containing protein</fullName>
    </recommendedName>
</protein>
<feature type="transmembrane region" description="Helical" evidence="5">
    <location>
        <begin position="104"/>
        <end position="123"/>
    </location>
</feature>
<evidence type="ECO:0000256" key="3">
    <source>
        <dbReference type="ARBA" id="ARBA00022989"/>
    </source>
</evidence>
<keyword evidence="3 5" id="KW-1133">Transmembrane helix</keyword>
<feature type="transmembrane region" description="Helical" evidence="5">
    <location>
        <begin position="159"/>
        <end position="177"/>
    </location>
</feature>
<keyword evidence="2 5" id="KW-0812">Transmembrane</keyword>
<comment type="subcellular location">
    <subcellularLocation>
        <location evidence="1">Membrane</location>
        <topology evidence="1">Multi-pass membrane protein</topology>
    </subcellularLocation>
</comment>
<feature type="transmembrane region" description="Helical" evidence="5">
    <location>
        <begin position="248"/>
        <end position="276"/>
    </location>
</feature>
<evidence type="ECO:0000256" key="5">
    <source>
        <dbReference type="SAM" id="Phobius"/>
    </source>
</evidence>
<dbReference type="PANTHER" id="PTHR37422:SF13">
    <property type="entry name" value="LIPOPOLYSACCHARIDE BIOSYNTHESIS PROTEIN PA4999-RELATED"/>
    <property type="match status" value="1"/>
</dbReference>
<feature type="transmembrane region" description="Helical" evidence="5">
    <location>
        <begin position="75"/>
        <end position="92"/>
    </location>
</feature>
<feature type="transmembrane region" description="Helical" evidence="5">
    <location>
        <begin position="5"/>
        <end position="22"/>
    </location>
</feature>
<feature type="transmembrane region" description="Helical" evidence="5">
    <location>
        <begin position="430"/>
        <end position="448"/>
    </location>
</feature>
<feature type="transmembrane region" description="Helical" evidence="5">
    <location>
        <begin position="223"/>
        <end position="242"/>
    </location>
</feature>
<dbReference type="Pfam" id="PF04932">
    <property type="entry name" value="Wzy_C"/>
    <property type="match status" value="1"/>
</dbReference>
<feature type="transmembrane region" description="Helical" evidence="5">
    <location>
        <begin position="401"/>
        <end position="418"/>
    </location>
</feature>
<dbReference type="Proteomes" id="UP000256709">
    <property type="component" value="Unassembled WGS sequence"/>
</dbReference>
<feature type="transmembrane region" description="Helical" evidence="5">
    <location>
        <begin position="183"/>
        <end position="203"/>
    </location>
</feature>